<feature type="signal peptide" evidence="2">
    <location>
        <begin position="1"/>
        <end position="23"/>
    </location>
</feature>
<dbReference type="WBParaSite" id="TREG1_32570.1">
    <property type="protein sequence ID" value="TREG1_32570.1"/>
    <property type="gene ID" value="TREG1_32570"/>
</dbReference>
<dbReference type="AlphaFoldDB" id="A0AA85JLH3"/>
<keyword evidence="3" id="KW-1185">Reference proteome</keyword>
<organism evidence="3 4">
    <name type="scientific">Trichobilharzia regenti</name>
    <name type="common">Nasal bird schistosome</name>
    <dbReference type="NCBI Taxonomy" id="157069"/>
    <lineage>
        <taxon>Eukaryota</taxon>
        <taxon>Metazoa</taxon>
        <taxon>Spiralia</taxon>
        <taxon>Lophotrochozoa</taxon>
        <taxon>Platyhelminthes</taxon>
        <taxon>Trematoda</taxon>
        <taxon>Digenea</taxon>
        <taxon>Strigeidida</taxon>
        <taxon>Schistosomatoidea</taxon>
        <taxon>Schistosomatidae</taxon>
        <taxon>Trichobilharzia</taxon>
    </lineage>
</organism>
<feature type="compositionally biased region" description="Polar residues" evidence="1">
    <location>
        <begin position="72"/>
        <end position="95"/>
    </location>
</feature>
<feature type="compositionally biased region" description="Low complexity" evidence="1">
    <location>
        <begin position="54"/>
        <end position="63"/>
    </location>
</feature>
<feature type="chain" id="PRO_5041689049" evidence="2">
    <location>
        <begin position="24"/>
        <end position="604"/>
    </location>
</feature>
<keyword evidence="2" id="KW-0732">Signal</keyword>
<evidence type="ECO:0000313" key="3">
    <source>
        <dbReference type="Proteomes" id="UP000050795"/>
    </source>
</evidence>
<sequence length="604" mass="68126">MKNLKNLFFFLLVITSLLCWSFGNPILSEAASTESSENEQVHSINEELNSTVTEEINQQSSNTNEEEEGKQESTPSELTTATPSEVSEHTQQTIEITEVSPEASNADVSEDSNSSTLGGEETNEEKKEEDSTLPGLATTTPPEVKEFPQQPIGHEAISKVHLTGDDDNALMNDAPVPPHQPIRSLNLNEHKYFNLKRDDEQIDDMALREMFILLQDKLKMEIPFWNTYSTINALVSTDGSIYIPGSYSNTVKQHVATLMGLASHMIMTNGDFSNLWSDRTPRNFYYNVKYIQYIYDLGEGTYIPEFMGPYKESYIFKLNPKSIGEYDNLLSIGNWTQEEENDMFQFAYLCYGVKYDEIPFFKNTHHHFWKQAVTFCPVVKSILQLTFNETERQIHPHRLRPLYAKSRPKYPNVINMLTLRPGDDIFEYKGQSDFSIPQFTTHVPPSIDSKAQTISHKMLSSPEDSSQIIAEETPLPSDSDAELTETNGESAVQRTELTDGDFSQLNEPEKQDVSQTEEFSDETTENASFSIQEDHSPSVVNEAAELITDSVELPTMHEEETTFSTSSANEEERDTENTAEGKASEAASVPEDNEGITSQHHSAE</sequence>
<accession>A0AA85JLH3</accession>
<evidence type="ECO:0000256" key="1">
    <source>
        <dbReference type="SAM" id="MobiDB-lite"/>
    </source>
</evidence>
<name>A0AA85JLH3_TRIRE</name>
<feature type="compositionally biased region" description="Polar residues" evidence="1">
    <location>
        <begin position="595"/>
        <end position="604"/>
    </location>
</feature>
<evidence type="ECO:0000256" key="2">
    <source>
        <dbReference type="SAM" id="SignalP"/>
    </source>
</evidence>
<feature type="region of interest" description="Disordered" evidence="1">
    <location>
        <begin position="33"/>
        <end position="144"/>
    </location>
</feature>
<reference evidence="4" key="2">
    <citation type="submission" date="2023-11" db="UniProtKB">
        <authorList>
            <consortium name="WormBaseParasite"/>
        </authorList>
    </citation>
    <scope>IDENTIFICATION</scope>
</reference>
<feature type="region of interest" description="Disordered" evidence="1">
    <location>
        <begin position="497"/>
        <end position="604"/>
    </location>
</feature>
<feature type="compositionally biased region" description="Polar residues" evidence="1">
    <location>
        <begin position="102"/>
        <end position="117"/>
    </location>
</feature>
<protein>
    <submittedName>
        <fullName evidence="4">Uncharacterized protein</fullName>
    </submittedName>
</protein>
<feature type="compositionally biased region" description="Polar residues" evidence="1">
    <location>
        <begin position="41"/>
        <end position="53"/>
    </location>
</feature>
<reference evidence="3" key="1">
    <citation type="submission" date="2022-06" db="EMBL/GenBank/DDBJ databases">
        <authorList>
            <person name="Berger JAMES D."/>
            <person name="Berger JAMES D."/>
        </authorList>
    </citation>
    <scope>NUCLEOTIDE SEQUENCE [LARGE SCALE GENOMIC DNA]</scope>
</reference>
<feature type="compositionally biased region" description="Polar residues" evidence="1">
    <location>
        <begin position="497"/>
        <end position="506"/>
    </location>
</feature>
<dbReference type="Proteomes" id="UP000050795">
    <property type="component" value="Unassembled WGS sequence"/>
</dbReference>
<proteinExistence type="predicted"/>
<evidence type="ECO:0000313" key="4">
    <source>
        <dbReference type="WBParaSite" id="TREG1_32570.1"/>
    </source>
</evidence>